<gene>
    <name evidence="2" type="ORF">BC670_2038</name>
</gene>
<comment type="caution">
    <text evidence="2">The sequence shown here is derived from an EMBL/GenBank/DDBJ whole genome shotgun (WGS) entry which is preliminary data.</text>
</comment>
<name>A0A543G4Z4_9FLAO</name>
<organism evidence="2 3">
    <name type="scientific">Flavobacterium branchiophilum</name>
    <dbReference type="NCBI Taxonomy" id="55197"/>
    <lineage>
        <taxon>Bacteria</taxon>
        <taxon>Pseudomonadati</taxon>
        <taxon>Bacteroidota</taxon>
        <taxon>Flavobacteriia</taxon>
        <taxon>Flavobacteriales</taxon>
        <taxon>Flavobacteriaceae</taxon>
        <taxon>Flavobacterium</taxon>
    </lineage>
</organism>
<dbReference type="RefSeq" id="WP_243389516.1">
    <property type="nucleotide sequence ID" value="NZ_VFPJ01000001.1"/>
</dbReference>
<dbReference type="SMART" id="SM00530">
    <property type="entry name" value="HTH_XRE"/>
    <property type="match status" value="1"/>
</dbReference>
<dbReference type="PROSITE" id="PS50943">
    <property type="entry name" value="HTH_CROC1"/>
    <property type="match status" value="1"/>
</dbReference>
<dbReference type="GO" id="GO:0003677">
    <property type="term" value="F:DNA binding"/>
    <property type="evidence" value="ECO:0007669"/>
    <property type="project" value="InterPro"/>
</dbReference>
<protein>
    <submittedName>
        <fullName evidence="2">Helix-turn-helix protein</fullName>
    </submittedName>
</protein>
<evidence type="ECO:0000313" key="2">
    <source>
        <dbReference type="EMBL" id="TQM41104.1"/>
    </source>
</evidence>
<dbReference type="Gene3D" id="1.10.260.40">
    <property type="entry name" value="lambda repressor-like DNA-binding domains"/>
    <property type="match status" value="1"/>
</dbReference>
<dbReference type="EMBL" id="VFPJ01000001">
    <property type="protein sequence ID" value="TQM41104.1"/>
    <property type="molecule type" value="Genomic_DNA"/>
</dbReference>
<feature type="domain" description="HTH cro/C1-type" evidence="1">
    <location>
        <begin position="61"/>
        <end position="115"/>
    </location>
</feature>
<dbReference type="Proteomes" id="UP000320773">
    <property type="component" value="Unassembled WGS sequence"/>
</dbReference>
<accession>A0A543G4Z4</accession>
<dbReference type="Pfam" id="PF01381">
    <property type="entry name" value="HTH_3"/>
    <property type="match status" value="1"/>
</dbReference>
<evidence type="ECO:0000313" key="3">
    <source>
        <dbReference type="Proteomes" id="UP000320773"/>
    </source>
</evidence>
<dbReference type="InterPro" id="IPR001387">
    <property type="entry name" value="Cro/C1-type_HTH"/>
</dbReference>
<dbReference type="InterPro" id="IPR010982">
    <property type="entry name" value="Lambda_DNA-bd_dom_sf"/>
</dbReference>
<evidence type="ECO:0000259" key="1">
    <source>
        <dbReference type="PROSITE" id="PS50943"/>
    </source>
</evidence>
<dbReference type="AlphaFoldDB" id="A0A543G4Z4"/>
<dbReference type="SUPFAM" id="SSF47413">
    <property type="entry name" value="lambda repressor-like DNA-binding domains"/>
    <property type="match status" value="1"/>
</dbReference>
<reference evidence="2 3" key="1">
    <citation type="submission" date="2019-06" db="EMBL/GenBank/DDBJ databases">
        <title>Genomic Encyclopedia of Archaeal and Bacterial Type Strains, Phase II (KMG-II): from individual species to whole genera.</title>
        <authorList>
            <person name="Goeker M."/>
        </authorList>
    </citation>
    <scope>NUCLEOTIDE SEQUENCE [LARGE SCALE GENOMIC DNA]</scope>
    <source>
        <strain evidence="2 3">DSM 24789</strain>
    </source>
</reference>
<proteinExistence type="predicted"/>
<sequence length="183" mass="21664">MLIINFKKRFFLENSFDIAKLKGKTIVKCFFLGKYFTIWENIFTFEENIKNMILEKILKKIIIERNRKGFSYENMANELGITVSGYRKIETGDTKLTVERLNKISSILEISLTELLGLDKDVLNQHNHDNEKVFQQKIDNYYQDNKDVYEKLIQAKDEQISFLKSLISQKDILIDKLEQNHKS</sequence>
<dbReference type="CDD" id="cd00093">
    <property type="entry name" value="HTH_XRE"/>
    <property type="match status" value="1"/>
</dbReference>